<evidence type="ECO:0000313" key="1">
    <source>
        <dbReference type="EMBL" id="BAQ68441.1"/>
    </source>
</evidence>
<sequence>MRSRGRGPLKDIAAASGPGRGDRFSYLTALAFAGTRGPSPGQRVQALDAVSFSTPDQVVVLPMIRTGEGFERDVSRLLRRASLAPLAGYAPRGLRDPALCFLAALPFDTPSAGAAEAQ</sequence>
<proteinExistence type="predicted"/>
<dbReference type="AlphaFoldDB" id="A0A0D6B0B3"/>
<dbReference type="KEGG" id="rsu:NHU_01281"/>
<organism evidence="1 2">
    <name type="scientific">Rhodovulum sulfidophilum</name>
    <name type="common">Rhodobacter sulfidophilus</name>
    <dbReference type="NCBI Taxonomy" id="35806"/>
    <lineage>
        <taxon>Bacteria</taxon>
        <taxon>Pseudomonadati</taxon>
        <taxon>Pseudomonadota</taxon>
        <taxon>Alphaproteobacteria</taxon>
        <taxon>Rhodobacterales</taxon>
        <taxon>Paracoccaceae</taxon>
        <taxon>Rhodovulum</taxon>
    </lineage>
</organism>
<accession>A0A0D6B0B3</accession>
<dbReference type="EMBL" id="AP014800">
    <property type="protein sequence ID" value="BAQ68441.1"/>
    <property type="molecule type" value="Genomic_DNA"/>
</dbReference>
<gene>
    <name evidence="1" type="ORF">NHU_01281</name>
</gene>
<evidence type="ECO:0000313" key="2">
    <source>
        <dbReference type="Proteomes" id="UP000064912"/>
    </source>
</evidence>
<protein>
    <submittedName>
        <fullName evidence="1">Transcriptional regulator, RpiR family</fullName>
    </submittedName>
</protein>
<dbReference type="Proteomes" id="UP000064912">
    <property type="component" value="Chromosome"/>
</dbReference>
<name>A0A0D6B0B3_RHOSU</name>
<dbReference type="PATRIC" id="fig|35806.4.peg.1323"/>
<reference evidence="1 2" key="1">
    <citation type="submission" date="2015-02" db="EMBL/GenBank/DDBJ databases">
        <title>Genome sequene of Rhodovulum sulfidophilum DSM 2351.</title>
        <authorList>
            <person name="Nagao N."/>
        </authorList>
    </citation>
    <scope>NUCLEOTIDE SEQUENCE [LARGE SCALE GENOMIC DNA]</scope>
    <source>
        <strain evidence="1 2">DSM 2351</strain>
    </source>
</reference>